<reference evidence="2 3" key="1">
    <citation type="submission" date="2016-03" db="EMBL/GenBank/DDBJ databases">
        <title>Draft genome sequence of Acetobacter malorum CECT 7742, a strain isolated from strawberry vinegar.</title>
        <authorList>
            <person name="Sainz F."/>
            <person name="Mas A."/>
            <person name="Torija M.J."/>
        </authorList>
    </citation>
    <scope>NUCLEOTIDE SEQUENCE [LARGE SCALE GENOMIC DNA]</scope>
    <source>
        <strain evidence="2 3">CECT 7742</strain>
    </source>
</reference>
<evidence type="ECO:0000256" key="1">
    <source>
        <dbReference type="SAM" id="MobiDB-lite"/>
    </source>
</evidence>
<sequence length="115" mass="12787">MRAGSSADPPGGGALCTYRPHPGRIAGRGDLTPALSVLKRLPVLNGFHLRCQFAHLFFNGGEFLCIIRMRQRGLTQNTDKSRSEEKSGIQFSGVGRTPERRRFHTKSSENYKTLL</sequence>
<gene>
    <name evidence="2" type="ORF">Amal_04057</name>
</gene>
<dbReference type="AlphaFoldDB" id="A0A177FV80"/>
<evidence type="ECO:0000313" key="3">
    <source>
        <dbReference type="Proteomes" id="UP000077349"/>
    </source>
</evidence>
<name>A0A177FV80_9PROT</name>
<proteinExistence type="predicted"/>
<dbReference type="Proteomes" id="UP000077349">
    <property type="component" value="Unassembled WGS sequence"/>
</dbReference>
<feature type="region of interest" description="Disordered" evidence="1">
    <location>
        <begin position="74"/>
        <end position="115"/>
    </location>
</feature>
<organism evidence="2 3">
    <name type="scientific">Acetobacter malorum</name>
    <dbReference type="NCBI Taxonomy" id="178901"/>
    <lineage>
        <taxon>Bacteria</taxon>
        <taxon>Pseudomonadati</taxon>
        <taxon>Pseudomonadota</taxon>
        <taxon>Alphaproteobacteria</taxon>
        <taxon>Acetobacterales</taxon>
        <taxon>Acetobacteraceae</taxon>
        <taxon>Acetobacter</taxon>
    </lineage>
</organism>
<evidence type="ECO:0000313" key="2">
    <source>
        <dbReference type="EMBL" id="OAG71963.1"/>
    </source>
</evidence>
<comment type="caution">
    <text evidence="2">The sequence shown here is derived from an EMBL/GenBank/DDBJ whole genome shotgun (WGS) entry which is preliminary data.</text>
</comment>
<dbReference type="EMBL" id="LVHD01000290">
    <property type="protein sequence ID" value="OAG71963.1"/>
    <property type="molecule type" value="Genomic_DNA"/>
</dbReference>
<accession>A0A177FV80</accession>
<protein>
    <submittedName>
        <fullName evidence="2">Uncharacterized protein</fullName>
    </submittedName>
</protein>